<proteinExistence type="inferred from homology"/>
<dbReference type="SUPFAM" id="SSF81606">
    <property type="entry name" value="PP2C-like"/>
    <property type="match status" value="1"/>
</dbReference>
<dbReference type="KEGG" id="ccp:CHC_T00000279001"/>
<evidence type="ECO:0000313" key="6">
    <source>
        <dbReference type="EMBL" id="CDF39494.1"/>
    </source>
</evidence>
<dbReference type="PANTHER" id="PTHR47992">
    <property type="entry name" value="PROTEIN PHOSPHATASE"/>
    <property type="match status" value="1"/>
</dbReference>
<dbReference type="Pfam" id="PF00481">
    <property type="entry name" value="PP2C"/>
    <property type="match status" value="1"/>
</dbReference>
<reference evidence="7" key="1">
    <citation type="journal article" date="2013" name="Proc. Natl. Acad. Sci. U.S.A.">
        <title>Genome structure and metabolic features in the red seaweed Chondrus crispus shed light on evolution of the Archaeplastida.</title>
        <authorList>
            <person name="Collen J."/>
            <person name="Porcel B."/>
            <person name="Carre W."/>
            <person name="Ball S.G."/>
            <person name="Chaparro C."/>
            <person name="Tonon T."/>
            <person name="Barbeyron T."/>
            <person name="Michel G."/>
            <person name="Noel B."/>
            <person name="Valentin K."/>
            <person name="Elias M."/>
            <person name="Artiguenave F."/>
            <person name="Arun A."/>
            <person name="Aury J.M."/>
            <person name="Barbosa-Neto J.F."/>
            <person name="Bothwell J.H."/>
            <person name="Bouget F.Y."/>
            <person name="Brillet L."/>
            <person name="Cabello-Hurtado F."/>
            <person name="Capella-Gutierrez S."/>
            <person name="Charrier B."/>
            <person name="Cladiere L."/>
            <person name="Cock J.M."/>
            <person name="Coelho S.M."/>
            <person name="Colleoni C."/>
            <person name="Czjzek M."/>
            <person name="Da Silva C."/>
            <person name="Delage L."/>
            <person name="Denoeud F."/>
            <person name="Deschamps P."/>
            <person name="Dittami S.M."/>
            <person name="Gabaldon T."/>
            <person name="Gachon C.M."/>
            <person name="Groisillier A."/>
            <person name="Herve C."/>
            <person name="Jabbari K."/>
            <person name="Katinka M."/>
            <person name="Kloareg B."/>
            <person name="Kowalczyk N."/>
            <person name="Labadie K."/>
            <person name="Leblanc C."/>
            <person name="Lopez P.J."/>
            <person name="McLachlan D.H."/>
            <person name="Meslet-Cladiere L."/>
            <person name="Moustafa A."/>
            <person name="Nehr Z."/>
            <person name="Nyvall Collen P."/>
            <person name="Panaud O."/>
            <person name="Partensky F."/>
            <person name="Poulain J."/>
            <person name="Rensing S.A."/>
            <person name="Rousvoal S."/>
            <person name="Samson G."/>
            <person name="Symeonidi A."/>
            <person name="Weissenbach J."/>
            <person name="Zambounis A."/>
            <person name="Wincker P."/>
            <person name="Boyen C."/>
        </authorList>
    </citation>
    <scope>NUCLEOTIDE SEQUENCE [LARGE SCALE GENOMIC DNA]</scope>
    <source>
        <strain evidence="7">cv. Stackhouse</strain>
    </source>
</reference>
<dbReference type="PROSITE" id="PS51746">
    <property type="entry name" value="PPM_2"/>
    <property type="match status" value="1"/>
</dbReference>
<dbReference type="Proteomes" id="UP000012073">
    <property type="component" value="Unassembled WGS sequence"/>
</dbReference>
<dbReference type="STRING" id="2769.R7QN47"/>
<dbReference type="AlphaFoldDB" id="R7QN47"/>
<dbReference type="SMART" id="SM00332">
    <property type="entry name" value="PP2Cc"/>
    <property type="match status" value="1"/>
</dbReference>
<dbReference type="PROSITE" id="PS01032">
    <property type="entry name" value="PPM_1"/>
    <property type="match status" value="1"/>
</dbReference>
<accession>R7QN47</accession>
<comment type="similarity">
    <text evidence="4">Belongs to the PP2C family.</text>
</comment>
<dbReference type="RefSeq" id="XP_005719405.1">
    <property type="nucleotide sequence ID" value="XM_005719348.1"/>
</dbReference>
<dbReference type="InterPro" id="IPR001932">
    <property type="entry name" value="PPM-type_phosphatase-like_dom"/>
</dbReference>
<dbReference type="InterPro" id="IPR036457">
    <property type="entry name" value="PPM-type-like_dom_sf"/>
</dbReference>
<dbReference type="Gene3D" id="3.60.40.10">
    <property type="entry name" value="PPM-type phosphatase domain"/>
    <property type="match status" value="1"/>
</dbReference>
<dbReference type="OrthoDB" id="10264738at2759"/>
<evidence type="ECO:0000256" key="2">
    <source>
        <dbReference type="ARBA" id="ARBA00022801"/>
    </source>
</evidence>
<keyword evidence="3 4" id="KW-0904">Protein phosphatase</keyword>
<name>R7QN47_CHOCR</name>
<evidence type="ECO:0000313" key="7">
    <source>
        <dbReference type="Proteomes" id="UP000012073"/>
    </source>
</evidence>
<dbReference type="SMART" id="SM00331">
    <property type="entry name" value="PP2C_SIG"/>
    <property type="match status" value="1"/>
</dbReference>
<gene>
    <name evidence="6" type="ORF">CHC_T00000279001</name>
</gene>
<feature type="domain" description="PPM-type phosphatase" evidence="5">
    <location>
        <begin position="52"/>
        <end position="326"/>
    </location>
</feature>
<dbReference type="OMA" id="HANEDPP"/>
<dbReference type="InterPro" id="IPR015655">
    <property type="entry name" value="PP2C"/>
</dbReference>
<organism evidence="6 7">
    <name type="scientific">Chondrus crispus</name>
    <name type="common">Carrageen Irish moss</name>
    <name type="synonym">Polymorpha crispa</name>
    <dbReference type="NCBI Taxonomy" id="2769"/>
    <lineage>
        <taxon>Eukaryota</taxon>
        <taxon>Rhodophyta</taxon>
        <taxon>Florideophyceae</taxon>
        <taxon>Rhodymeniophycidae</taxon>
        <taxon>Gigartinales</taxon>
        <taxon>Gigartinaceae</taxon>
        <taxon>Chondrus</taxon>
    </lineage>
</organism>
<evidence type="ECO:0000256" key="4">
    <source>
        <dbReference type="RuleBase" id="RU003465"/>
    </source>
</evidence>
<evidence type="ECO:0000256" key="3">
    <source>
        <dbReference type="ARBA" id="ARBA00022912"/>
    </source>
</evidence>
<dbReference type="Gramene" id="CDF39494">
    <property type="protein sequence ID" value="CDF39494"/>
    <property type="gene ID" value="CHC_T00000279001"/>
</dbReference>
<evidence type="ECO:0000259" key="5">
    <source>
        <dbReference type="PROSITE" id="PS51746"/>
    </source>
</evidence>
<protein>
    <recommendedName>
        <fullName evidence="5">PPM-type phosphatase domain-containing protein</fullName>
    </recommendedName>
</protein>
<dbReference type="InterPro" id="IPR000222">
    <property type="entry name" value="PP2C_BS"/>
</dbReference>
<dbReference type="PhylomeDB" id="R7QN47"/>
<dbReference type="GO" id="GO:0004722">
    <property type="term" value="F:protein serine/threonine phosphatase activity"/>
    <property type="evidence" value="ECO:0007669"/>
    <property type="project" value="InterPro"/>
</dbReference>
<keyword evidence="7" id="KW-1185">Reference proteome</keyword>
<dbReference type="GeneID" id="17327137"/>
<dbReference type="CDD" id="cd00143">
    <property type="entry name" value="PP2Cc"/>
    <property type="match status" value="1"/>
</dbReference>
<dbReference type="EMBL" id="HG002045">
    <property type="protein sequence ID" value="CDF39494.1"/>
    <property type="molecule type" value="Genomic_DNA"/>
</dbReference>
<keyword evidence="2 4" id="KW-0378">Hydrolase</keyword>
<keyword evidence="1" id="KW-0479">Metal-binding</keyword>
<sequence length="392" mass="43571">MEHANEDPPLNPAGKRKIARPPMLTLARCPSLNFHITEKPYKIEEESFGGVMWSVASRRGRRRTNREDMFAILPFVEHLHGSKALPISVFAVFDGHGGQKVAQYASQRLPQLFLRKYENTCDVERALEWAFIQTDKEISAGNAEPSEDSLSAVPVTLTRACGTTATVVSLVGDQFTVAHVGDSRAVLSNLDGTVQRLFEDHKPGRRDEMERIESAGGLVVEVSGTFRVNGVLAVSRAIGDPELKQFIIPRPDIFRFSLSGHEEFLVLASDGLWDNISDEECMEYVRKIISSEPADDSLEEEAAKLLVQTAWDRGTNDDISVIVVNLLKYASLWEKKQEEGDAAVEEEMLGVNTEKISSTCVDENQNPIELEMVTPVAALPLETPRVRKPSPW</sequence>
<evidence type="ECO:0000256" key="1">
    <source>
        <dbReference type="ARBA" id="ARBA00022723"/>
    </source>
</evidence>
<dbReference type="GO" id="GO:0046872">
    <property type="term" value="F:metal ion binding"/>
    <property type="evidence" value="ECO:0007669"/>
    <property type="project" value="UniProtKB-KW"/>
</dbReference>